<organism evidence="1 2">
    <name type="scientific">Nicotiana attenuata</name>
    <name type="common">Coyote tobacco</name>
    <dbReference type="NCBI Taxonomy" id="49451"/>
    <lineage>
        <taxon>Eukaryota</taxon>
        <taxon>Viridiplantae</taxon>
        <taxon>Streptophyta</taxon>
        <taxon>Embryophyta</taxon>
        <taxon>Tracheophyta</taxon>
        <taxon>Spermatophyta</taxon>
        <taxon>Magnoliopsida</taxon>
        <taxon>eudicotyledons</taxon>
        <taxon>Gunneridae</taxon>
        <taxon>Pentapetalae</taxon>
        <taxon>asterids</taxon>
        <taxon>lamiids</taxon>
        <taxon>Solanales</taxon>
        <taxon>Solanaceae</taxon>
        <taxon>Nicotianoideae</taxon>
        <taxon>Nicotianeae</taxon>
        <taxon>Nicotiana</taxon>
    </lineage>
</organism>
<reference evidence="1" key="1">
    <citation type="submission" date="2016-11" db="EMBL/GenBank/DDBJ databases">
        <title>The genome of Nicotiana attenuata.</title>
        <authorList>
            <person name="Xu S."/>
            <person name="Brockmoeller T."/>
            <person name="Gaquerel E."/>
            <person name="Navarro A."/>
            <person name="Kuhl H."/>
            <person name="Gase K."/>
            <person name="Ling Z."/>
            <person name="Zhou W."/>
            <person name="Kreitzer C."/>
            <person name="Stanke M."/>
            <person name="Tang H."/>
            <person name="Lyons E."/>
            <person name="Pandey P."/>
            <person name="Pandey S.P."/>
            <person name="Timmermann B."/>
            <person name="Baldwin I.T."/>
        </authorList>
    </citation>
    <scope>NUCLEOTIDE SEQUENCE [LARGE SCALE GENOMIC DNA]</scope>
    <source>
        <strain evidence="1">UT</strain>
    </source>
</reference>
<accession>A0A1J6IIB4</accession>
<dbReference type="Proteomes" id="UP000187609">
    <property type="component" value="Unassembled WGS sequence"/>
</dbReference>
<name>A0A1J6IIB4_NICAT</name>
<sequence>MGYATVGGFYYEDPETKNFVYVDNDAQLFNIVCNLENGDEIHLYIHHIVLDPELVDDVAPTGLIGGPEIGVAKVNSVSRKTNKEEREDVSAKNKVRKDVAAETEVWEDVAAGLNGVGRMEVIREDVAADLNGVGRKEVFGKMFLLI</sequence>
<dbReference type="STRING" id="49451.A0A1J6IIB4"/>
<gene>
    <name evidence="1" type="ORF">A4A49_12386</name>
</gene>
<evidence type="ECO:0000313" key="2">
    <source>
        <dbReference type="Proteomes" id="UP000187609"/>
    </source>
</evidence>
<comment type="caution">
    <text evidence="1">The sequence shown here is derived from an EMBL/GenBank/DDBJ whole genome shotgun (WGS) entry which is preliminary data.</text>
</comment>
<dbReference type="AlphaFoldDB" id="A0A1J6IIB4"/>
<keyword evidence="2" id="KW-1185">Reference proteome</keyword>
<protein>
    <submittedName>
        <fullName evidence="1">Uncharacterized protein</fullName>
    </submittedName>
</protein>
<proteinExistence type="predicted"/>
<evidence type="ECO:0000313" key="1">
    <source>
        <dbReference type="EMBL" id="OIT04442.1"/>
    </source>
</evidence>
<dbReference type="EMBL" id="MJEQ01037185">
    <property type="protein sequence ID" value="OIT04442.1"/>
    <property type="molecule type" value="Genomic_DNA"/>
</dbReference>
<dbReference type="Gramene" id="OIT04442">
    <property type="protein sequence ID" value="OIT04442"/>
    <property type="gene ID" value="A4A49_12386"/>
</dbReference>